<organism evidence="2 3">
    <name type="scientific">Paracidovorax wautersii</name>
    <dbReference type="NCBI Taxonomy" id="1177982"/>
    <lineage>
        <taxon>Bacteria</taxon>
        <taxon>Pseudomonadati</taxon>
        <taxon>Pseudomonadota</taxon>
        <taxon>Betaproteobacteria</taxon>
        <taxon>Burkholderiales</taxon>
        <taxon>Comamonadaceae</taxon>
        <taxon>Paracidovorax</taxon>
    </lineage>
</organism>
<name>A0A7V8FPS7_9BURK</name>
<feature type="region of interest" description="Disordered" evidence="1">
    <location>
        <begin position="1"/>
        <end position="36"/>
    </location>
</feature>
<feature type="compositionally biased region" description="Polar residues" evidence="1">
    <location>
        <begin position="1"/>
        <end position="12"/>
    </location>
</feature>
<dbReference type="EMBL" id="WNDQ01000016">
    <property type="protein sequence ID" value="KAF1021939.1"/>
    <property type="molecule type" value="Genomic_DNA"/>
</dbReference>
<feature type="compositionally biased region" description="Polar residues" evidence="1">
    <location>
        <begin position="19"/>
        <end position="33"/>
    </location>
</feature>
<protein>
    <submittedName>
        <fullName evidence="2">Uncharacterized protein</fullName>
    </submittedName>
</protein>
<dbReference type="Proteomes" id="UP000461670">
    <property type="component" value="Unassembled WGS sequence"/>
</dbReference>
<accession>A0A7V8FPS7</accession>
<gene>
    <name evidence="2" type="ORF">GAK30_01441</name>
</gene>
<dbReference type="AlphaFoldDB" id="A0A7V8FPS7"/>
<evidence type="ECO:0000313" key="2">
    <source>
        <dbReference type="EMBL" id="KAF1021939.1"/>
    </source>
</evidence>
<evidence type="ECO:0000256" key="1">
    <source>
        <dbReference type="SAM" id="MobiDB-lite"/>
    </source>
</evidence>
<evidence type="ECO:0000313" key="3">
    <source>
        <dbReference type="Proteomes" id="UP000461670"/>
    </source>
</evidence>
<sequence length="102" mass="10769">MGVVVSETTSDTPMAAAMTTANSRNSRPATSPMNRMGMKTATSDRLIETTVKAILRVPSSAASRGLRPCLRWRTMFSSTTTASSTTKPVATVSAISDRLSSV</sequence>
<proteinExistence type="predicted"/>
<comment type="caution">
    <text evidence="2">The sequence shown here is derived from an EMBL/GenBank/DDBJ whole genome shotgun (WGS) entry which is preliminary data.</text>
</comment>
<reference evidence="3" key="1">
    <citation type="journal article" date="2020" name="MBio">
        <title>Horizontal gene transfer to a defensive symbiont with a reduced genome amongst a multipartite beetle microbiome.</title>
        <authorList>
            <person name="Waterworth S.C."/>
            <person name="Florez L.V."/>
            <person name="Rees E.R."/>
            <person name="Hertweck C."/>
            <person name="Kaltenpoth M."/>
            <person name="Kwan J.C."/>
        </authorList>
    </citation>
    <scope>NUCLEOTIDE SEQUENCE [LARGE SCALE GENOMIC DNA]</scope>
</reference>